<dbReference type="GeneID" id="20242469"/>
<name>V4A6T9_LOTGI</name>
<protein>
    <submittedName>
        <fullName evidence="1">Uncharacterized protein</fullName>
    </submittedName>
</protein>
<keyword evidence="2" id="KW-1185">Reference proteome</keyword>
<accession>V4A6T9</accession>
<dbReference type="HOGENOM" id="CLU_1050835_0_0_1"/>
<organism evidence="1 2">
    <name type="scientific">Lottia gigantea</name>
    <name type="common">Giant owl limpet</name>
    <dbReference type="NCBI Taxonomy" id="225164"/>
    <lineage>
        <taxon>Eukaryota</taxon>
        <taxon>Metazoa</taxon>
        <taxon>Spiralia</taxon>
        <taxon>Lophotrochozoa</taxon>
        <taxon>Mollusca</taxon>
        <taxon>Gastropoda</taxon>
        <taxon>Patellogastropoda</taxon>
        <taxon>Lottioidea</taxon>
        <taxon>Lottiidae</taxon>
        <taxon>Lottia</taxon>
    </lineage>
</organism>
<dbReference type="CTD" id="20242469"/>
<reference evidence="1 2" key="1">
    <citation type="journal article" date="2013" name="Nature">
        <title>Insights into bilaterian evolution from three spiralian genomes.</title>
        <authorList>
            <person name="Simakov O."/>
            <person name="Marletaz F."/>
            <person name="Cho S.J."/>
            <person name="Edsinger-Gonzales E."/>
            <person name="Havlak P."/>
            <person name="Hellsten U."/>
            <person name="Kuo D.H."/>
            <person name="Larsson T."/>
            <person name="Lv J."/>
            <person name="Arendt D."/>
            <person name="Savage R."/>
            <person name="Osoegawa K."/>
            <person name="de Jong P."/>
            <person name="Grimwood J."/>
            <person name="Chapman J.A."/>
            <person name="Shapiro H."/>
            <person name="Aerts A."/>
            <person name="Otillar R.P."/>
            <person name="Terry A.Y."/>
            <person name="Boore J.L."/>
            <person name="Grigoriev I.V."/>
            <person name="Lindberg D.R."/>
            <person name="Seaver E.C."/>
            <person name="Weisblat D.A."/>
            <person name="Putnam N.H."/>
            <person name="Rokhsar D.S."/>
        </authorList>
    </citation>
    <scope>NUCLEOTIDE SEQUENCE [LARGE SCALE GENOMIC DNA]</scope>
</reference>
<dbReference type="EMBL" id="KB200983">
    <property type="protein sequence ID" value="ESO99648.1"/>
    <property type="molecule type" value="Genomic_DNA"/>
</dbReference>
<dbReference type="Proteomes" id="UP000030746">
    <property type="component" value="Unassembled WGS sequence"/>
</dbReference>
<dbReference type="AlphaFoldDB" id="V4A6T9"/>
<proteinExistence type="predicted"/>
<evidence type="ECO:0000313" key="2">
    <source>
        <dbReference type="Proteomes" id="UP000030746"/>
    </source>
</evidence>
<evidence type="ECO:0000313" key="1">
    <source>
        <dbReference type="EMBL" id="ESO99648.1"/>
    </source>
</evidence>
<sequence length="265" mass="29562">MTDDIILGLDFLAHHKCIINIDRPSVQIGNDIIYADLQSYSNKDDLSEVLVSKRVTIPPNSVIKGLSDYQGYTSKFVDLITNALKPEVKSSNVNKHGRKRKNVEKIPAPNMKSLSSSRMGTNPTCTITSASINNTDDFSDVFVNPNSINRTTGRKLDDTTNGGGKVNSLQIDKEQINRNELADLKNQFAYLTSIDLVDPQEMYDKFLEETPEVQEDDFNIPKIFQGNDTFGNPVSDNLVKLVSVATTKKVEVSKLTSKILYTRKL</sequence>
<dbReference type="KEGG" id="lgi:LOTGIDRAFT_173657"/>
<gene>
    <name evidence="1" type="ORF">LOTGIDRAFT_173657</name>
</gene>
<dbReference type="OrthoDB" id="10660577at2759"/>
<dbReference type="RefSeq" id="XP_009049678.1">
    <property type="nucleotide sequence ID" value="XM_009051430.1"/>
</dbReference>